<dbReference type="OrthoDB" id="2528297at2759"/>
<accession>A0A061BRP1</accession>
<feature type="compositionally biased region" description="Basic and acidic residues" evidence="1">
    <location>
        <begin position="189"/>
        <end position="219"/>
    </location>
</feature>
<feature type="region of interest" description="Disordered" evidence="1">
    <location>
        <begin position="1"/>
        <end position="219"/>
    </location>
</feature>
<reference evidence="2" key="1">
    <citation type="journal article" date="2014" name="Genome Announc.">
        <title>Draft genome sequence of Rhodosporidium toruloides CECT1137, an oleaginous yeast of biotechnological interest.</title>
        <authorList>
            <person name="Morin N."/>
            <person name="Calcas X."/>
            <person name="Devillers H."/>
            <person name="Durrens P."/>
            <person name="Sherman D.J."/>
            <person name="Nicaud J.-M."/>
            <person name="Neuveglise C."/>
        </authorList>
    </citation>
    <scope>NUCLEOTIDE SEQUENCE</scope>
    <source>
        <strain evidence="2">CECT1137</strain>
    </source>
</reference>
<organism evidence="2">
    <name type="scientific">Rhodotorula toruloides</name>
    <name type="common">Yeast</name>
    <name type="synonym">Rhodosporidium toruloides</name>
    <dbReference type="NCBI Taxonomy" id="5286"/>
    <lineage>
        <taxon>Eukaryota</taxon>
        <taxon>Fungi</taxon>
        <taxon>Dikarya</taxon>
        <taxon>Basidiomycota</taxon>
        <taxon>Pucciniomycotina</taxon>
        <taxon>Microbotryomycetes</taxon>
        <taxon>Sporidiobolales</taxon>
        <taxon>Sporidiobolaceae</taxon>
        <taxon>Rhodotorula</taxon>
    </lineage>
</organism>
<protein>
    <submittedName>
        <fullName evidence="2">RHTO0S31e00210g1_1</fullName>
    </submittedName>
</protein>
<feature type="compositionally biased region" description="Polar residues" evidence="1">
    <location>
        <begin position="61"/>
        <end position="85"/>
    </location>
</feature>
<proteinExistence type="predicted"/>
<feature type="compositionally biased region" description="Polar residues" evidence="1">
    <location>
        <begin position="92"/>
        <end position="120"/>
    </location>
</feature>
<evidence type="ECO:0000313" key="2">
    <source>
        <dbReference type="EMBL" id="CDR49726.1"/>
    </source>
</evidence>
<dbReference type="AlphaFoldDB" id="A0A061BRP1"/>
<evidence type="ECO:0000256" key="1">
    <source>
        <dbReference type="SAM" id="MobiDB-lite"/>
    </source>
</evidence>
<feature type="compositionally biased region" description="Low complexity" evidence="1">
    <location>
        <begin position="139"/>
        <end position="149"/>
    </location>
</feature>
<feature type="compositionally biased region" description="Basic and acidic residues" evidence="1">
    <location>
        <begin position="150"/>
        <end position="161"/>
    </location>
</feature>
<name>A0A061BRP1_RHOTO</name>
<gene>
    <name evidence="2" type="ORF">RHTO0S_31e00210g</name>
</gene>
<feature type="compositionally biased region" description="Polar residues" evidence="1">
    <location>
        <begin position="30"/>
        <end position="47"/>
    </location>
</feature>
<dbReference type="EMBL" id="LK052966">
    <property type="protein sequence ID" value="CDR49726.1"/>
    <property type="molecule type" value="Genomic_DNA"/>
</dbReference>
<sequence length="219" mass="22203">MQPREDAPAPATHAETADTASQDAPACSLPSRSTTAEGSQQQASNPVESLAKQAAQPASGYPQTGSTVASQDITSPSTSQYTQETPAAEGQAGTQSRSQTFESAEQHPSQPAGSQPFTGSQRDESQHTTGDVAKHPGTAAARPAHPGVAAEEKEGEKRAGEKTSTTTTGAAPSVGDKIVGATQKAVGKVTDDPSKVAEGQARKTEGKAAAAEVREARAA</sequence>